<evidence type="ECO:0000313" key="4">
    <source>
        <dbReference type="Proteomes" id="UP000223527"/>
    </source>
</evidence>
<dbReference type="Pfam" id="PF08239">
    <property type="entry name" value="SH3_3"/>
    <property type="match status" value="1"/>
</dbReference>
<comment type="caution">
    <text evidence="3">The sequence shown here is derived from an EMBL/GenBank/DDBJ whole genome shotgun (WGS) entry which is preliminary data.</text>
</comment>
<dbReference type="PROSITE" id="PS51257">
    <property type="entry name" value="PROKAR_LIPOPROTEIN"/>
    <property type="match status" value="1"/>
</dbReference>
<gene>
    <name evidence="3" type="ORF">CR162_14480</name>
</gene>
<dbReference type="Gene3D" id="2.30.30.40">
    <property type="entry name" value="SH3 Domains"/>
    <property type="match status" value="1"/>
</dbReference>
<protein>
    <recommendedName>
        <fullName evidence="2">SH3b domain-containing protein</fullName>
    </recommendedName>
</protein>
<dbReference type="RefSeq" id="WP_099096250.1">
    <property type="nucleotide sequence ID" value="NZ_PDNU01000030.1"/>
</dbReference>
<dbReference type="InterPro" id="IPR003646">
    <property type="entry name" value="SH3-like_bac-type"/>
</dbReference>
<feature type="region of interest" description="Disordered" evidence="1">
    <location>
        <begin position="129"/>
        <end position="231"/>
    </location>
</feature>
<proteinExistence type="predicted"/>
<feature type="compositionally biased region" description="Pro residues" evidence="1">
    <location>
        <begin position="162"/>
        <end position="180"/>
    </location>
</feature>
<feature type="compositionally biased region" description="Pro residues" evidence="1">
    <location>
        <begin position="189"/>
        <end position="201"/>
    </location>
</feature>
<name>A0A2C7AAP0_9PROT</name>
<feature type="domain" description="SH3b" evidence="2">
    <location>
        <begin position="220"/>
        <end position="269"/>
    </location>
</feature>
<evidence type="ECO:0000313" key="3">
    <source>
        <dbReference type="EMBL" id="PHK94146.1"/>
    </source>
</evidence>
<dbReference type="EMBL" id="PDNU01000030">
    <property type="protein sequence ID" value="PHK94146.1"/>
    <property type="molecule type" value="Genomic_DNA"/>
</dbReference>
<accession>A0A2C7AAP0</accession>
<dbReference type="OrthoDB" id="7284979at2"/>
<reference evidence="3 4" key="1">
    <citation type="submission" date="2017-10" db="EMBL/GenBank/DDBJ databases">
        <authorList>
            <person name="Banno H."/>
            <person name="Chua N.-H."/>
        </authorList>
    </citation>
    <scope>NUCLEOTIDE SEQUENCE [LARGE SCALE GENOMIC DNA]</scope>
    <source>
        <strain evidence="3 4">YW11</strain>
    </source>
</reference>
<evidence type="ECO:0000259" key="2">
    <source>
        <dbReference type="Pfam" id="PF08239"/>
    </source>
</evidence>
<organism evidence="3 4">
    <name type="scientific">Teichococcus rhizosphaerae</name>
    <dbReference type="NCBI Taxonomy" id="1335062"/>
    <lineage>
        <taxon>Bacteria</taxon>
        <taxon>Pseudomonadati</taxon>
        <taxon>Pseudomonadota</taxon>
        <taxon>Alphaproteobacteria</taxon>
        <taxon>Acetobacterales</taxon>
        <taxon>Roseomonadaceae</taxon>
        <taxon>Roseomonas</taxon>
    </lineage>
</organism>
<dbReference type="AlphaFoldDB" id="A0A2C7AAP0"/>
<sequence>MLKLLAPLPFLALLGLAGCDDSDQKASEASAGQDANLAALRGAAEEQVRARLRATGEMRLRAVQVYGQQVAGTYAVCGQVNPTGALSDPYIPWVSVVTAQEGKPLRADLVIGLSNVEASRVYIESTERCFEGGGPRPGQGQSLGALPPLPSDTALMRQSGPAPMPAAPGQPMPAGEPAPAAPLAAAPPAAAPGPQAPPASRPPAAQAPGRTVTTTPAHPVNIRSHPGGGGAVVRVVPRSTALRVFDEAPGGWLQVGEDTPLGWVHQSVLGR</sequence>
<keyword evidence="4" id="KW-1185">Reference proteome</keyword>
<evidence type="ECO:0000256" key="1">
    <source>
        <dbReference type="SAM" id="MobiDB-lite"/>
    </source>
</evidence>
<dbReference type="Proteomes" id="UP000223527">
    <property type="component" value="Unassembled WGS sequence"/>
</dbReference>